<sequence length="44" mass="4813">MDVGFMIRWPKAGTVSNFPVVGEELYATSLTPLAGLSKLLAFRQ</sequence>
<name>A0A1G7IPQ0_9FIRM</name>
<dbReference type="EMBL" id="FNBU01000003">
    <property type="protein sequence ID" value="SDF14524.1"/>
    <property type="molecule type" value="Genomic_DNA"/>
</dbReference>
<reference evidence="2" key="1">
    <citation type="submission" date="2016-10" db="EMBL/GenBank/DDBJ databases">
        <authorList>
            <person name="Varghese N."/>
            <person name="Submissions S."/>
        </authorList>
    </citation>
    <scope>NUCLEOTIDE SEQUENCE [LARGE SCALE GENOMIC DNA]</scope>
    <source>
        <strain evidence="2">DSM 23256</strain>
    </source>
</reference>
<proteinExistence type="predicted"/>
<dbReference type="STRING" id="1123285.SAMN05660235_00570"/>
<accession>A0A1G7IPQ0</accession>
<organism evidence="1 2">
    <name type="scientific">Sporolituus thermophilus DSM 23256</name>
    <dbReference type="NCBI Taxonomy" id="1123285"/>
    <lineage>
        <taxon>Bacteria</taxon>
        <taxon>Bacillati</taxon>
        <taxon>Bacillota</taxon>
        <taxon>Negativicutes</taxon>
        <taxon>Selenomonadales</taxon>
        <taxon>Sporomusaceae</taxon>
        <taxon>Sporolituus</taxon>
    </lineage>
</organism>
<evidence type="ECO:0000313" key="1">
    <source>
        <dbReference type="EMBL" id="SDF14524.1"/>
    </source>
</evidence>
<dbReference type="Proteomes" id="UP000243333">
    <property type="component" value="Unassembled WGS sequence"/>
</dbReference>
<evidence type="ECO:0000313" key="2">
    <source>
        <dbReference type="Proteomes" id="UP000243333"/>
    </source>
</evidence>
<keyword evidence="2" id="KW-1185">Reference proteome</keyword>
<gene>
    <name evidence="1" type="ORF">SAMN05660235_00570</name>
</gene>
<dbReference type="AlphaFoldDB" id="A0A1G7IPQ0"/>
<protein>
    <submittedName>
        <fullName evidence="1">Uncharacterized protein</fullName>
    </submittedName>
</protein>